<dbReference type="EMBL" id="BAAAQX010000041">
    <property type="protein sequence ID" value="GAA2214441.1"/>
    <property type="molecule type" value="Genomic_DNA"/>
</dbReference>
<proteinExistence type="predicted"/>
<evidence type="ECO:0000313" key="2">
    <source>
        <dbReference type="Proteomes" id="UP001499843"/>
    </source>
</evidence>
<reference evidence="2" key="1">
    <citation type="journal article" date="2019" name="Int. J. Syst. Evol. Microbiol.">
        <title>The Global Catalogue of Microorganisms (GCM) 10K type strain sequencing project: providing services to taxonomists for standard genome sequencing and annotation.</title>
        <authorList>
            <consortium name="The Broad Institute Genomics Platform"/>
            <consortium name="The Broad Institute Genome Sequencing Center for Infectious Disease"/>
            <person name="Wu L."/>
            <person name="Ma J."/>
        </authorList>
    </citation>
    <scope>NUCLEOTIDE SEQUENCE [LARGE SCALE GENOMIC DNA]</scope>
    <source>
        <strain evidence="2">JCM 16114</strain>
    </source>
</reference>
<sequence>MALTYAPARVSGLRRNLTNSTTPTIDAITASVPKTVDPILAFPPAEWRAAWPVLTAVVDQAPLARRLQPS</sequence>
<name>A0ABN3CYW5_9ACTN</name>
<dbReference type="Proteomes" id="UP001499843">
    <property type="component" value="Unassembled WGS sequence"/>
</dbReference>
<protein>
    <submittedName>
        <fullName evidence="1">Uncharacterized protein</fullName>
    </submittedName>
</protein>
<evidence type="ECO:0000313" key="1">
    <source>
        <dbReference type="EMBL" id="GAA2214441.1"/>
    </source>
</evidence>
<comment type="caution">
    <text evidence="1">The sequence shown here is derived from an EMBL/GenBank/DDBJ whole genome shotgun (WGS) entry which is preliminary data.</text>
</comment>
<keyword evidence="2" id="KW-1185">Reference proteome</keyword>
<accession>A0ABN3CYW5</accession>
<organism evidence="1 2">
    <name type="scientific">Nonomuraea monospora</name>
    <dbReference type="NCBI Taxonomy" id="568818"/>
    <lineage>
        <taxon>Bacteria</taxon>
        <taxon>Bacillati</taxon>
        <taxon>Actinomycetota</taxon>
        <taxon>Actinomycetes</taxon>
        <taxon>Streptosporangiales</taxon>
        <taxon>Streptosporangiaceae</taxon>
        <taxon>Nonomuraea</taxon>
    </lineage>
</organism>
<gene>
    <name evidence="1" type="ORF">GCM10009850_099060</name>
</gene>